<name>A0AAU8G1E7_9MICO</name>
<dbReference type="AlphaFoldDB" id="A0AAU8G1E7"/>
<keyword evidence="1" id="KW-1133">Transmembrane helix</keyword>
<proteinExistence type="predicted"/>
<dbReference type="RefSeq" id="WP_353708578.1">
    <property type="nucleotide sequence ID" value="NZ_CP159290.1"/>
</dbReference>
<organism evidence="2">
    <name type="scientific">Cellulosimicrobium sp. ES-005</name>
    <dbReference type="NCBI Taxonomy" id="3163031"/>
    <lineage>
        <taxon>Bacteria</taxon>
        <taxon>Bacillati</taxon>
        <taxon>Actinomycetota</taxon>
        <taxon>Actinomycetes</taxon>
        <taxon>Micrococcales</taxon>
        <taxon>Promicromonosporaceae</taxon>
        <taxon>Cellulosimicrobium</taxon>
    </lineage>
</organism>
<evidence type="ECO:0000256" key="1">
    <source>
        <dbReference type="SAM" id="Phobius"/>
    </source>
</evidence>
<feature type="transmembrane region" description="Helical" evidence="1">
    <location>
        <begin position="77"/>
        <end position="96"/>
    </location>
</feature>
<feature type="transmembrane region" description="Helical" evidence="1">
    <location>
        <begin position="38"/>
        <end position="56"/>
    </location>
</feature>
<keyword evidence="1" id="KW-0472">Membrane</keyword>
<accession>A0AAU8G1E7</accession>
<evidence type="ECO:0008006" key="3">
    <source>
        <dbReference type="Google" id="ProtNLM"/>
    </source>
</evidence>
<keyword evidence="1" id="KW-0812">Transmembrane</keyword>
<sequence length="679" mass="71378">MITTPASLTTGAGTPSPGELEDGWDAFFADVVRPFAELVLPFLAVLAALLISARLLTLLPLPWRTASAPDRQGHGRLGVALCVVAAALMTVVPAWGRAVLGATDEAAEAAARPRTTAIVLTTAAVLAVAGVLILANWVATRLRLTVVATGSDGSAAPARAAHIAALVGDLGARPSRGVEIPRGSDVSGLGDAVAAVPGGSWAAAVVTLVESLLGSAPWRVLVDEKSDGVVAVVVTRNGVQVASAPVDRSTFGLGEGVDAHRFSAAVVLTSLARAYPTEFDGLAGATDWRSLGLHYVATTDLRRDEAAQREALAQAVDLDPGNWLAQLAYRNVLHRHETRPDVIRAYRTWLTHHLSGPAASGYATTPGETTPALGPDTRYTSLRLRALYTRAALAVNEHFARTLVTRPAGSPQPCFATSVQADLDELAGELNTFAVPAERQVDDDLARLVASLRSLATPLFELGRAHGVAVRQLVVPPADARVTVALSPRVHYNRACTRATLPAPDFDDATAALRLAVPEPDLRSWLYDDPQLADYRKSEQFRQEFGRRPATDLLCLDLFERYGAALRTAGLGTPQALAAARPRVLEVITGSPRHEATAMHALAVMHNTLAASCDGIAVEVLRYLLERGAANPAALQELDDPSRAALAATILQVVGSTVDVDLDASTTAAVTAWLAAPFG</sequence>
<feature type="transmembrane region" description="Helical" evidence="1">
    <location>
        <begin position="116"/>
        <end position="139"/>
    </location>
</feature>
<protein>
    <recommendedName>
        <fullName evidence="3">Bacterial transcriptional activator domain-containing protein</fullName>
    </recommendedName>
</protein>
<evidence type="ECO:0000313" key="2">
    <source>
        <dbReference type="EMBL" id="XCH30739.1"/>
    </source>
</evidence>
<dbReference type="EMBL" id="CP159290">
    <property type="protein sequence ID" value="XCH30739.1"/>
    <property type="molecule type" value="Genomic_DNA"/>
</dbReference>
<gene>
    <name evidence="2" type="ORF">ABRQ22_03375</name>
</gene>
<reference evidence="2" key="1">
    <citation type="submission" date="2024-06" db="EMBL/GenBank/DDBJ databases">
        <title>Complete genome sequence of the cellulolytic actinobacterium, Cellulosimicrobium ES-005.</title>
        <authorList>
            <person name="Matthews C.T."/>
            <person name="Underwood K.D."/>
            <person name="Ghanchi K.M."/>
            <person name="Fields S.D."/>
            <person name="Gardner S.G."/>
        </authorList>
    </citation>
    <scope>NUCLEOTIDE SEQUENCE</scope>
    <source>
        <strain evidence="2">ES-005</strain>
    </source>
</reference>